<dbReference type="Proteomes" id="UP001233999">
    <property type="component" value="Unassembled WGS sequence"/>
</dbReference>
<evidence type="ECO:0000256" key="1">
    <source>
        <dbReference type="SAM" id="MobiDB-lite"/>
    </source>
</evidence>
<sequence length="163" mass="17017">NVNGVNVIGLALQGPSVPGVQLVHSAAARSPSALDIGYTYQHPLQARGPTRSMIGARVHDVETSLPLLTGARALMGSHVTPHAAATTVAAAAATATSLPPLQPRAATTGSTDIVFPLQPRLFPAILPAAFAELQETTIESLSHLEQKKESETITASMDTHERF</sequence>
<keyword evidence="3" id="KW-1185">Reference proteome</keyword>
<evidence type="ECO:0000313" key="2">
    <source>
        <dbReference type="EMBL" id="KAJ9595937.1"/>
    </source>
</evidence>
<name>A0AAD8ACR0_DIPPU</name>
<accession>A0AAD8ACR0</accession>
<reference evidence="2" key="1">
    <citation type="journal article" date="2023" name="IScience">
        <title>Live-bearing cockroach genome reveals convergent evolutionary mechanisms linked to viviparity in insects and beyond.</title>
        <authorList>
            <person name="Fouks B."/>
            <person name="Harrison M.C."/>
            <person name="Mikhailova A.A."/>
            <person name="Marchal E."/>
            <person name="English S."/>
            <person name="Carruthers M."/>
            <person name="Jennings E.C."/>
            <person name="Chiamaka E.L."/>
            <person name="Frigard R.A."/>
            <person name="Pippel M."/>
            <person name="Attardo G.M."/>
            <person name="Benoit J.B."/>
            <person name="Bornberg-Bauer E."/>
            <person name="Tobe S.S."/>
        </authorList>
    </citation>
    <scope>NUCLEOTIDE SEQUENCE</scope>
    <source>
        <strain evidence="2">Stay&amp;Tobe</strain>
    </source>
</reference>
<feature type="region of interest" description="Disordered" evidence="1">
    <location>
        <begin position="142"/>
        <end position="163"/>
    </location>
</feature>
<protein>
    <submittedName>
        <fullName evidence="2">Uncharacterized protein</fullName>
    </submittedName>
</protein>
<evidence type="ECO:0000313" key="3">
    <source>
        <dbReference type="Proteomes" id="UP001233999"/>
    </source>
</evidence>
<comment type="caution">
    <text evidence="2">The sequence shown here is derived from an EMBL/GenBank/DDBJ whole genome shotgun (WGS) entry which is preliminary data.</text>
</comment>
<gene>
    <name evidence="2" type="ORF">L9F63_012874</name>
</gene>
<proteinExistence type="predicted"/>
<dbReference type="AlphaFoldDB" id="A0AAD8ACR0"/>
<reference evidence="2" key="2">
    <citation type="submission" date="2023-05" db="EMBL/GenBank/DDBJ databases">
        <authorList>
            <person name="Fouks B."/>
        </authorList>
    </citation>
    <scope>NUCLEOTIDE SEQUENCE</scope>
    <source>
        <strain evidence="2">Stay&amp;Tobe</strain>
        <tissue evidence="2">Testes</tissue>
    </source>
</reference>
<feature type="non-terminal residue" evidence="2">
    <location>
        <position position="163"/>
    </location>
</feature>
<feature type="compositionally biased region" description="Basic and acidic residues" evidence="1">
    <location>
        <begin position="142"/>
        <end position="151"/>
    </location>
</feature>
<dbReference type="EMBL" id="JASPKZ010002302">
    <property type="protein sequence ID" value="KAJ9595937.1"/>
    <property type="molecule type" value="Genomic_DNA"/>
</dbReference>
<organism evidence="2 3">
    <name type="scientific">Diploptera punctata</name>
    <name type="common">Pacific beetle cockroach</name>
    <dbReference type="NCBI Taxonomy" id="6984"/>
    <lineage>
        <taxon>Eukaryota</taxon>
        <taxon>Metazoa</taxon>
        <taxon>Ecdysozoa</taxon>
        <taxon>Arthropoda</taxon>
        <taxon>Hexapoda</taxon>
        <taxon>Insecta</taxon>
        <taxon>Pterygota</taxon>
        <taxon>Neoptera</taxon>
        <taxon>Polyneoptera</taxon>
        <taxon>Dictyoptera</taxon>
        <taxon>Blattodea</taxon>
        <taxon>Blaberoidea</taxon>
        <taxon>Blaberidae</taxon>
        <taxon>Diplopterinae</taxon>
        <taxon>Diploptera</taxon>
    </lineage>
</organism>